<dbReference type="Proteomes" id="UP000222366">
    <property type="component" value="Unassembled WGS sequence"/>
</dbReference>
<dbReference type="Pfam" id="PF05973">
    <property type="entry name" value="Gp49"/>
    <property type="match status" value="1"/>
</dbReference>
<accession>A0A2D0KTP7</accession>
<protein>
    <submittedName>
        <fullName evidence="1">Phage derived protein, Gp49-like</fullName>
    </submittedName>
</protein>
<organism evidence="1 2">
    <name type="scientific">Xenorhabdus stockiae</name>
    <dbReference type="NCBI Taxonomy" id="351614"/>
    <lineage>
        <taxon>Bacteria</taxon>
        <taxon>Pseudomonadati</taxon>
        <taxon>Pseudomonadota</taxon>
        <taxon>Gammaproteobacteria</taxon>
        <taxon>Enterobacterales</taxon>
        <taxon>Morganellaceae</taxon>
        <taxon>Xenorhabdus</taxon>
    </lineage>
</organism>
<comment type="caution">
    <text evidence="1">The sequence shown here is derived from an EMBL/GenBank/DDBJ whole genome shotgun (WGS) entry which is preliminary data.</text>
</comment>
<proteinExistence type="predicted"/>
<gene>
    <name evidence="1" type="ORF">Xsto_00809</name>
</gene>
<dbReference type="RefSeq" id="WP_099124159.1">
    <property type="nucleotide sequence ID" value="NZ_CAWNRH010000137.1"/>
</dbReference>
<reference evidence="1 2" key="1">
    <citation type="journal article" date="2017" name="Nat. Microbiol.">
        <title>Natural product diversity associated with the nematode symbionts Photorhabdus and Xenorhabdus.</title>
        <authorList>
            <person name="Tobias N.J."/>
            <person name="Wolff H."/>
            <person name="Djahanschiri B."/>
            <person name="Grundmann F."/>
            <person name="Kronenwerth M."/>
            <person name="Shi Y.M."/>
            <person name="Simonyi S."/>
            <person name="Grun P."/>
            <person name="Shapiro-Ilan D."/>
            <person name="Pidot S.J."/>
            <person name="Stinear T.P."/>
            <person name="Ebersberger I."/>
            <person name="Bode H.B."/>
        </authorList>
    </citation>
    <scope>NUCLEOTIDE SEQUENCE [LARGE SCALE GENOMIC DNA]</scope>
    <source>
        <strain evidence="1 2">DSM 17904</strain>
    </source>
</reference>
<dbReference type="InterPro" id="IPR009241">
    <property type="entry name" value="HigB-like"/>
</dbReference>
<keyword evidence="2" id="KW-1185">Reference proteome</keyword>
<evidence type="ECO:0000313" key="2">
    <source>
        <dbReference type="Proteomes" id="UP000222366"/>
    </source>
</evidence>
<dbReference type="AlphaFoldDB" id="A0A2D0KTP7"/>
<dbReference type="EMBL" id="NJAJ01000006">
    <property type="protein sequence ID" value="PHM66792.1"/>
    <property type="molecule type" value="Genomic_DNA"/>
</dbReference>
<name>A0A2D0KTP7_9GAMM</name>
<sequence>MFQLEFHPEVLNEISRLNTIIKAKVLNALDKLEARGYELRYPDTRLIQGQLFELRTSGKDISRTFFAFERNRKIYVLRTFIKKSAKTPNSEIELALKRLKELLDES</sequence>
<evidence type="ECO:0000313" key="1">
    <source>
        <dbReference type="EMBL" id="PHM66792.1"/>
    </source>
</evidence>